<dbReference type="Pfam" id="PF07963">
    <property type="entry name" value="N_methyl"/>
    <property type="match status" value="1"/>
</dbReference>
<reference evidence="2 3" key="1">
    <citation type="submission" date="2019-02" db="EMBL/GenBank/DDBJ databases">
        <title>Deep-cultivation of Planctomycetes and their phenomic and genomic characterization uncovers novel biology.</title>
        <authorList>
            <person name="Wiegand S."/>
            <person name="Jogler M."/>
            <person name="Boedeker C."/>
            <person name="Pinto D."/>
            <person name="Vollmers J."/>
            <person name="Rivas-Marin E."/>
            <person name="Kohn T."/>
            <person name="Peeters S.H."/>
            <person name="Heuer A."/>
            <person name="Rast P."/>
            <person name="Oberbeckmann S."/>
            <person name="Bunk B."/>
            <person name="Jeske O."/>
            <person name="Meyerdierks A."/>
            <person name="Storesund J.E."/>
            <person name="Kallscheuer N."/>
            <person name="Luecker S."/>
            <person name="Lage O.M."/>
            <person name="Pohl T."/>
            <person name="Merkel B.J."/>
            <person name="Hornburger P."/>
            <person name="Mueller R.-W."/>
            <person name="Bruemmer F."/>
            <person name="Labrenz M."/>
            <person name="Spormann A.M."/>
            <person name="Op den Camp H."/>
            <person name="Overmann J."/>
            <person name="Amann R."/>
            <person name="Jetten M.S.M."/>
            <person name="Mascher T."/>
            <person name="Medema M.H."/>
            <person name="Devos D.P."/>
            <person name="Kaster A.-K."/>
            <person name="Ovreas L."/>
            <person name="Rohde M."/>
            <person name="Galperin M.Y."/>
            <person name="Jogler C."/>
        </authorList>
    </citation>
    <scope>NUCLEOTIDE SEQUENCE [LARGE SCALE GENOMIC DNA]</scope>
    <source>
        <strain evidence="2 3">I41</strain>
    </source>
</reference>
<dbReference type="AlphaFoldDB" id="A0A517TUY5"/>
<sequence length="228" mass="25694">MQQARKAMTLVELLVVIAIIGALVALLLPAVQSARATARSAACKNQMRQIGLAVLRFCDEHDGEFPHNVHFAADLSWVDTLAPYMESVDAIRICPEDPRADERLAIKGTSYLANDYVINDIQADQVTDKVRFLRQVPTTHRSIVAFEVANRNPDKPVTAEIEHAHASLWFTPLNMQRNLVTKTMQLDVELRRHFDSSNYLFLDGHVETIAAEQVLTWIDENYNFAAPQ</sequence>
<dbReference type="InterPro" id="IPR011453">
    <property type="entry name" value="DUF1559"/>
</dbReference>
<dbReference type="OrthoDB" id="256066at2"/>
<organism evidence="2 3">
    <name type="scientific">Lacipirellula limnantheis</name>
    <dbReference type="NCBI Taxonomy" id="2528024"/>
    <lineage>
        <taxon>Bacteria</taxon>
        <taxon>Pseudomonadati</taxon>
        <taxon>Planctomycetota</taxon>
        <taxon>Planctomycetia</taxon>
        <taxon>Pirellulales</taxon>
        <taxon>Lacipirellulaceae</taxon>
        <taxon>Lacipirellula</taxon>
    </lineage>
</organism>
<dbReference type="SUPFAM" id="SSF54523">
    <property type="entry name" value="Pili subunits"/>
    <property type="match status" value="1"/>
</dbReference>
<proteinExistence type="predicted"/>
<gene>
    <name evidence="2" type="primary">pilE_2</name>
    <name evidence="2" type="ORF">I41_13570</name>
</gene>
<dbReference type="KEGG" id="llh:I41_13570"/>
<dbReference type="InterPro" id="IPR012902">
    <property type="entry name" value="N_methyl_site"/>
</dbReference>
<dbReference type="Gene3D" id="3.30.700.10">
    <property type="entry name" value="Glycoprotein, Type 4 Pilin"/>
    <property type="match status" value="1"/>
</dbReference>
<dbReference type="InterPro" id="IPR045584">
    <property type="entry name" value="Pilin-like"/>
</dbReference>
<dbReference type="EMBL" id="CP036339">
    <property type="protein sequence ID" value="QDT72190.1"/>
    <property type="molecule type" value="Genomic_DNA"/>
</dbReference>
<name>A0A517TUY5_9BACT</name>
<dbReference type="Pfam" id="PF07596">
    <property type="entry name" value="SBP_bac_10"/>
    <property type="match status" value="1"/>
</dbReference>
<dbReference type="PANTHER" id="PTHR30093:SF2">
    <property type="entry name" value="TYPE II SECRETION SYSTEM PROTEIN H"/>
    <property type="match status" value="1"/>
</dbReference>
<feature type="domain" description="DUF1559" evidence="1">
    <location>
        <begin position="32"/>
        <end position="87"/>
    </location>
</feature>
<dbReference type="PANTHER" id="PTHR30093">
    <property type="entry name" value="GENERAL SECRETION PATHWAY PROTEIN G"/>
    <property type="match status" value="1"/>
</dbReference>
<evidence type="ECO:0000313" key="2">
    <source>
        <dbReference type="EMBL" id="QDT72190.1"/>
    </source>
</evidence>
<evidence type="ECO:0000259" key="1">
    <source>
        <dbReference type="Pfam" id="PF07596"/>
    </source>
</evidence>
<dbReference type="RefSeq" id="WP_145436268.1">
    <property type="nucleotide sequence ID" value="NZ_CP036339.1"/>
</dbReference>
<evidence type="ECO:0000313" key="3">
    <source>
        <dbReference type="Proteomes" id="UP000317909"/>
    </source>
</evidence>
<accession>A0A517TUY5</accession>
<protein>
    <submittedName>
        <fullName evidence="2">Fimbrial protein</fullName>
    </submittedName>
</protein>
<dbReference type="Proteomes" id="UP000317909">
    <property type="component" value="Chromosome"/>
</dbReference>
<dbReference type="NCBIfam" id="TIGR02532">
    <property type="entry name" value="IV_pilin_GFxxxE"/>
    <property type="match status" value="1"/>
</dbReference>
<keyword evidence="3" id="KW-1185">Reference proteome</keyword>